<dbReference type="InterPro" id="IPR018244">
    <property type="entry name" value="Allrgn_V5/Tpx1_CS"/>
</dbReference>
<dbReference type="PROSITE" id="PS50820">
    <property type="entry name" value="LCCL"/>
    <property type="match status" value="1"/>
</dbReference>
<dbReference type="Ensembl" id="ENSSRHT00000070739.1">
    <property type="protein sequence ID" value="ENSSRHP00000068858.1"/>
    <property type="gene ID" value="ENSSRHG00000034255.1"/>
</dbReference>
<dbReference type="GO" id="GO:0005576">
    <property type="term" value="C:extracellular region"/>
    <property type="evidence" value="ECO:0007669"/>
    <property type="project" value="UniProtKB-SubCell"/>
</dbReference>
<dbReference type="InterPro" id="IPR036609">
    <property type="entry name" value="LCCL_sf"/>
</dbReference>
<organism evidence="7 8">
    <name type="scientific">Sinocyclocheilus rhinocerous</name>
    <dbReference type="NCBI Taxonomy" id="307959"/>
    <lineage>
        <taxon>Eukaryota</taxon>
        <taxon>Metazoa</taxon>
        <taxon>Chordata</taxon>
        <taxon>Craniata</taxon>
        <taxon>Vertebrata</taxon>
        <taxon>Euteleostomi</taxon>
        <taxon>Actinopterygii</taxon>
        <taxon>Neopterygii</taxon>
        <taxon>Teleostei</taxon>
        <taxon>Ostariophysi</taxon>
        <taxon>Cypriniformes</taxon>
        <taxon>Cyprinidae</taxon>
        <taxon>Cyprininae</taxon>
        <taxon>Sinocyclocheilus</taxon>
    </lineage>
</organism>
<name>A0A673KZ42_9TELE</name>
<dbReference type="FunFam" id="2.170.130.20:FF:000001">
    <property type="entry name" value="Cysteine-rich secretory protein LCCL domain-containing 1"/>
    <property type="match status" value="1"/>
</dbReference>
<protein>
    <submittedName>
        <fullName evidence="7">Cysteine-rich secretory protein LCCL domain containing 1a</fullName>
    </submittedName>
</protein>
<comment type="subcellular location">
    <subcellularLocation>
        <location evidence="1">Secreted</location>
    </subcellularLocation>
</comment>
<reference evidence="7" key="2">
    <citation type="submission" date="2025-09" db="UniProtKB">
        <authorList>
            <consortium name="Ensembl"/>
        </authorList>
    </citation>
    <scope>IDENTIFICATION</scope>
</reference>
<dbReference type="InterPro" id="IPR035940">
    <property type="entry name" value="CAP_sf"/>
</dbReference>
<evidence type="ECO:0000256" key="5">
    <source>
        <dbReference type="ARBA" id="ARBA00023157"/>
    </source>
</evidence>
<dbReference type="FunFam" id="3.40.33.10:FF:000001">
    <property type="entry name" value="Cysteine-rich secretory protein LCCL domain containing 1"/>
    <property type="match status" value="1"/>
</dbReference>
<evidence type="ECO:0000259" key="6">
    <source>
        <dbReference type="PROSITE" id="PS50820"/>
    </source>
</evidence>
<dbReference type="InterPro" id="IPR014044">
    <property type="entry name" value="CAP_dom"/>
</dbReference>
<keyword evidence="5" id="KW-1015">Disulfide bond</keyword>
<keyword evidence="2" id="KW-0964">Secreted</keyword>
<dbReference type="Gene3D" id="3.40.33.10">
    <property type="entry name" value="CAP"/>
    <property type="match status" value="1"/>
</dbReference>
<evidence type="ECO:0000256" key="4">
    <source>
        <dbReference type="ARBA" id="ARBA00022737"/>
    </source>
</evidence>
<dbReference type="SMART" id="SM00603">
    <property type="entry name" value="LCCL"/>
    <property type="match status" value="1"/>
</dbReference>
<dbReference type="Pfam" id="PF03815">
    <property type="entry name" value="LCCL"/>
    <property type="match status" value="1"/>
</dbReference>
<evidence type="ECO:0000256" key="1">
    <source>
        <dbReference type="ARBA" id="ARBA00004613"/>
    </source>
</evidence>
<sequence>MGHLTSALLRGLSVLLVTQSVFAMVLFNATDLGILLEKYLDDDGDWMVERQRSKRAITASDMQAILDLHNKLRGQVYPPASNMEYMVWDTELERGAQEWAETCLWEHGPTGLLPQIGQNLGVHWGRYRPPTSHVQAWYDEVKDYSLPYPQECNPHCPFKCSGPVCTHYTQLVWATSSRIGCAINVCYNMNVWGQIWAKAIYLVCNYSPKGNWWGYAPYKHGTPCSACPPSYGGLCRENLCYKGLLCAFNAVASNIVPHTTVQKFGIVTCDIKLRDQCKGTTCNRYECPAGCLDSMAKVIGTVYYDMKSSICRSAIHAGILSNESGGYVDVMPRDNRKLYISSYQNGIVSESLQNPAGGKAFRVFAVI</sequence>
<evidence type="ECO:0000313" key="8">
    <source>
        <dbReference type="Proteomes" id="UP000472270"/>
    </source>
</evidence>
<dbReference type="Proteomes" id="UP000472270">
    <property type="component" value="Unassembled WGS sequence"/>
</dbReference>
<dbReference type="Pfam" id="PF00188">
    <property type="entry name" value="CAP"/>
    <property type="match status" value="1"/>
</dbReference>
<accession>A0A673KZ42</accession>
<evidence type="ECO:0000256" key="2">
    <source>
        <dbReference type="ARBA" id="ARBA00022525"/>
    </source>
</evidence>
<proteinExistence type="predicted"/>
<dbReference type="AlphaFoldDB" id="A0A673KZ42"/>
<evidence type="ECO:0000256" key="3">
    <source>
        <dbReference type="ARBA" id="ARBA00022729"/>
    </source>
</evidence>
<keyword evidence="4" id="KW-0677">Repeat</keyword>
<feature type="domain" description="LCCL" evidence="6">
    <location>
        <begin position="263"/>
        <end position="359"/>
    </location>
</feature>
<dbReference type="SUPFAM" id="SSF55797">
    <property type="entry name" value="PR-1-like"/>
    <property type="match status" value="1"/>
</dbReference>
<dbReference type="Gene3D" id="2.170.130.20">
    <property type="entry name" value="LCCL-like domain"/>
    <property type="match status" value="1"/>
</dbReference>
<keyword evidence="8" id="KW-1185">Reference proteome</keyword>
<dbReference type="PRINTS" id="PR00837">
    <property type="entry name" value="V5TPXLIKE"/>
</dbReference>
<dbReference type="SMART" id="SM00198">
    <property type="entry name" value="SCP"/>
    <property type="match status" value="1"/>
</dbReference>
<dbReference type="InterPro" id="IPR004043">
    <property type="entry name" value="LCCL"/>
</dbReference>
<dbReference type="InterPro" id="IPR001283">
    <property type="entry name" value="CRISP-related"/>
</dbReference>
<dbReference type="PROSITE" id="PS01010">
    <property type="entry name" value="CRISP_2"/>
    <property type="match status" value="1"/>
</dbReference>
<dbReference type="SUPFAM" id="SSF69848">
    <property type="entry name" value="LCCL domain"/>
    <property type="match status" value="1"/>
</dbReference>
<dbReference type="PANTHER" id="PTHR10334">
    <property type="entry name" value="CYSTEINE-RICH SECRETORY PROTEIN-RELATED"/>
    <property type="match status" value="1"/>
</dbReference>
<reference evidence="7" key="1">
    <citation type="submission" date="2025-08" db="UniProtKB">
        <authorList>
            <consortium name="Ensembl"/>
        </authorList>
    </citation>
    <scope>IDENTIFICATION</scope>
</reference>
<evidence type="ECO:0000313" key="7">
    <source>
        <dbReference type="Ensembl" id="ENSSRHP00000068858.1"/>
    </source>
</evidence>
<keyword evidence="3" id="KW-0732">Signal</keyword>